<protein>
    <recommendedName>
        <fullName evidence="2">SWIM-type domain-containing protein</fullName>
    </recommendedName>
</protein>
<keyword evidence="1" id="KW-0863">Zinc-finger</keyword>
<dbReference type="Pfam" id="PF04434">
    <property type="entry name" value="SWIM"/>
    <property type="match status" value="1"/>
</dbReference>
<feature type="domain" description="SWIM-type" evidence="2">
    <location>
        <begin position="53"/>
        <end position="90"/>
    </location>
</feature>
<evidence type="ECO:0000313" key="3">
    <source>
        <dbReference type="EMBL" id="OGY55127.1"/>
    </source>
</evidence>
<organism evidence="3 4">
    <name type="scientific">Candidatus Buchananbacteria bacterium RIFCSPLOWO2_01_FULL_46_12</name>
    <dbReference type="NCBI Taxonomy" id="1797546"/>
    <lineage>
        <taxon>Bacteria</taxon>
        <taxon>Candidatus Buchananiibacteriota</taxon>
    </lineage>
</organism>
<keyword evidence="1" id="KW-0479">Metal-binding</keyword>
<evidence type="ECO:0000256" key="1">
    <source>
        <dbReference type="PROSITE-ProRule" id="PRU00325"/>
    </source>
</evidence>
<evidence type="ECO:0000313" key="4">
    <source>
        <dbReference type="Proteomes" id="UP000176512"/>
    </source>
</evidence>
<dbReference type="EMBL" id="MHIP01000012">
    <property type="protein sequence ID" value="OGY55127.1"/>
    <property type="molecule type" value="Genomic_DNA"/>
</dbReference>
<sequence>MDLFSQRLSRYILANTAEDIFWRGVEYAKQGKVQNVAKEQKRLSAIVRGSSPYEVEFRQGSKYLKGYCTCPYALNEDYCKHVVALAVYWDIQNKRAVPDSTEVSGSCVTIKYGFGKQVEDLYKDPLHADLQFLAEASNAGSWVRPHAKIVLRSPIIAGSRPLSLQELHAGLQKIAHIENHAKYDPYFCAGEVSSLLCLAYDAAIQRMERNSKEEYLALVAECIEFYYNTYLDLIDGSDGVWQIPFSRIQMMFGELEHRGAAKEELENLRQRLHQSVKGWGDIFEELQTQFG</sequence>
<dbReference type="PROSITE" id="PS50966">
    <property type="entry name" value="ZF_SWIM"/>
    <property type="match status" value="1"/>
</dbReference>
<accession>A0A1G1YUP0</accession>
<dbReference type="GO" id="GO:0008270">
    <property type="term" value="F:zinc ion binding"/>
    <property type="evidence" value="ECO:0007669"/>
    <property type="project" value="UniProtKB-KW"/>
</dbReference>
<keyword evidence="1" id="KW-0862">Zinc</keyword>
<comment type="caution">
    <text evidence="3">The sequence shown here is derived from an EMBL/GenBank/DDBJ whole genome shotgun (WGS) entry which is preliminary data.</text>
</comment>
<reference evidence="3 4" key="1">
    <citation type="journal article" date="2016" name="Nat. Commun.">
        <title>Thousands of microbial genomes shed light on interconnected biogeochemical processes in an aquifer system.</title>
        <authorList>
            <person name="Anantharaman K."/>
            <person name="Brown C.T."/>
            <person name="Hug L.A."/>
            <person name="Sharon I."/>
            <person name="Castelle C.J."/>
            <person name="Probst A.J."/>
            <person name="Thomas B.C."/>
            <person name="Singh A."/>
            <person name="Wilkins M.J."/>
            <person name="Karaoz U."/>
            <person name="Brodie E.L."/>
            <person name="Williams K.H."/>
            <person name="Hubbard S.S."/>
            <person name="Banfield J.F."/>
        </authorList>
    </citation>
    <scope>NUCLEOTIDE SEQUENCE [LARGE SCALE GENOMIC DNA]</scope>
</reference>
<gene>
    <name evidence="3" type="ORF">A3A24_03475</name>
</gene>
<dbReference type="Proteomes" id="UP000176512">
    <property type="component" value="Unassembled WGS sequence"/>
</dbReference>
<evidence type="ECO:0000259" key="2">
    <source>
        <dbReference type="PROSITE" id="PS50966"/>
    </source>
</evidence>
<name>A0A1G1YUP0_9BACT</name>
<dbReference type="AlphaFoldDB" id="A0A1G1YUP0"/>
<proteinExistence type="predicted"/>
<dbReference type="InterPro" id="IPR007527">
    <property type="entry name" value="Znf_SWIM"/>
</dbReference>